<evidence type="ECO:0000313" key="1">
    <source>
        <dbReference type="EMBL" id="ERJ96546.1"/>
    </source>
</evidence>
<dbReference type="STRING" id="411473.RUMCAL_01091"/>
<keyword evidence="2" id="KW-1185">Reference proteome</keyword>
<organism evidence="1 2">
    <name type="scientific">Ruminococcus callidus ATCC 27760</name>
    <dbReference type="NCBI Taxonomy" id="411473"/>
    <lineage>
        <taxon>Bacteria</taxon>
        <taxon>Bacillati</taxon>
        <taxon>Bacillota</taxon>
        <taxon>Clostridia</taxon>
        <taxon>Eubacteriales</taxon>
        <taxon>Oscillospiraceae</taxon>
        <taxon>Ruminococcus</taxon>
    </lineage>
</organism>
<evidence type="ECO:0000313" key="2">
    <source>
        <dbReference type="Proteomes" id="UP000016662"/>
    </source>
</evidence>
<dbReference type="Proteomes" id="UP000016662">
    <property type="component" value="Unassembled WGS sequence"/>
</dbReference>
<reference evidence="1 2" key="1">
    <citation type="submission" date="2013-07" db="EMBL/GenBank/DDBJ databases">
        <authorList>
            <person name="Weinstock G."/>
            <person name="Sodergren E."/>
            <person name="Wylie T."/>
            <person name="Fulton L."/>
            <person name="Fulton R."/>
            <person name="Fronick C."/>
            <person name="O'Laughlin M."/>
            <person name="Godfrey J."/>
            <person name="Miner T."/>
            <person name="Herter B."/>
            <person name="Appelbaum E."/>
            <person name="Cordes M."/>
            <person name="Lek S."/>
            <person name="Wollam A."/>
            <person name="Pepin K.H."/>
            <person name="Palsikar V.B."/>
            <person name="Mitreva M."/>
            <person name="Wilson R.K."/>
        </authorList>
    </citation>
    <scope>NUCLEOTIDE SEQUENCE [LARGE SCALE GENOMIC DNA]</scope>
    <source>
        <strain evidence="1 2">ATCC 27760</strain>
    </source>
</reference>
<dbReference type="EMBL" id="AWVF01000125">
    <property type="protein sequence ID" value="ERJ96546.1"/>
    <property type="molecule type" value="Genomic_DNA"/>
</dbReference>
<gene>
    <name evidence="1" type="ORF">RUMCAL_01091</name>
</gene>
<dbReference type="HOGENOM" id="CLU_3221605_0_0_9"/>
<name>U2KDG3_9FIRM</name>
<proteinExistence type="predicted"/>
<dbReference type="AlphaFoldDB" id="U2KDG3"/>
<comment type="caution">
    <text evidence="1">The sequence shown here is derived from an EMBL/GenBank/DDBJ whole genome shotgun (WGS) entry which is preliminary data.</text>
</comment>
<sequence>MTGLHRIILIFNSEQFSHFFFSWKTGITCGNPKKVGIGGIEGKQ</sequence>
<protein>
    <submittedName>
        <fullName evidence="1">Uncharacterized protein</fullName>
    </submittedName>
</protein>
<accession>U2KDG3</accession>